<name>H6WG34_9CAUD</name>
<reference evidence="1 2" key="1">
    <citation type="journal article" date="2012" name="Proc. Natl. Acad. Sci. U.S.A.">
        <title>A novel lineage of myoviruses infecting cyanobacteria is widespread in the oceans.</title>
        <authorList>
            <person name="Sabehi G."/>
            <person name="Shaulov L."/>
            <person name="Silver D.H."/>
            <person name="Yanai I."/>
            <person name="Harel A."/>
            <person name="Lindell D."/>
        </authorList>
    </citation>
    <scope>NUCLEOTIDE SEQUENCE [LARGE SCALE GENOMIC DNA]</scope>
</reference>
<dbReference type="RefSeq" id="YP_007005992.1">
    <property type="nucleotide sequence ID" value="NC_019516.2"/>
</dbReference>
<dbReference type="EMBL" id="JQ245707">
    <property type="protein sequence ID" value="AEZ65581.1"/>
    <property type="molecule type" value="Genomic_DNA"/>
</dbReference>
<evidence type="ECO:0000313" key="1">
    <source>
        <dbReference type="EMBL" id="AEZ65581.1"/>
    </source>
</evidence>
<proteinExistence type="predicted"/>
<sequence length="54" mass="5803">MTGVYSTGTLRLSAVTGPPWASSQKKVGKGVKTGTGVYFTGSLRQRKWERGINT</sequence>
<accession>H6WG34</accession>
<dbReference type="GeneID" id="14013947"/>
<protein>
    <submittedName>
        <fullName evidence="1">Uncharacterized protein</fullName>
    </submittedName>
</protein>
<organism evidence="1 2">
    <name type="scientific">Cyanophage S-TIM5</name>
    <dbReference type="NCBI Taxonomy" id="1137745"/>
    <lineage>
        <taxon>Viruses</taxon>
        <taxon>Duplodnaviria</taxon>
        <taxon>Heunggongvirae</taxon>
        <taxon>Uroviricota</taxon>
        <taxon>Caudoviricetes</taxon>
        <taxon>Aurunvirus</taxon>
        <taxon>Aurunvirus STIM5</taxon>
    </lineage>
</organism>
<evidence type="ECO:0000313" key="2">
    <source>
        <dbReference type="Proteomes" id="UP000007178"/>
    </source>
</evidence>
<dbReference type="KEGG" id="vg:14013947"/>
<dbReference type="Proteomes" id="UP000007178">
    <property type="component" value="Segment"/>
</dbReference>
<keyword evidence="2" id="KW-1185">Reference proteome</keyword>